<sequence>MHLEDYAVGDKAELGSHLFTAEDIIRFASRYDPQPFHLSEEGGRAGPFGRLAASGWHTCAVWMRLLLGFQARLAKERTAAGLPVGRVGPSPGFSNLSWKRPVYAGDRITYFTEVLETRPSASRPGWGVLRARNSAVNQDGVEVLEFTSVVLVERRPD</sequence>
<dbReference type="SUPFAM" id="SSF54637">
    <property type="entry name" value="Thioesterase/thiol ester dehydrase-isomerase"/>
    <property type="match status" value="1"/>
</dbReference>
<dbReference type="PANTHER" id="PTHR43437:SF3">
    <property type="entry name" value="HYDROXYACYL-THIOESTER DEHYDRATASE TYPE 2, MITOCHONDRIAL"/>
    <property type="match status" value="1"/>
</dbReference>
<dbReference type="Pfam" id="PF01575">
    <property type="entry name" value="MaoC_dehydratas"/>
    <property type="match status" value="1"/>
</dbReference>
<dbReference type="InterPro" id="IPR050965">
    <property type="entry name" value="UPF0336/Enoyl-CoA_hydratase"/>
</dbReference>
<evidence type="ECO:0000313" key="3">
    <source>
        <dbReference type="Proteomes" id="UP000528964"/>
    </source>
</evidence>
<dbReference type="Gene3D" id="3.10.129.10">
    <property type="entry name" value="Hotdog Thioesterase"/>
    <property type="match status" value="1"/>
</dbReference>
<organism evidence="2 3">
    <name type="scientific">Hansschlegelia beijingensis</name>
    <dbReference type="NCBI Taxonomy" id="1133344"/>
    <lineage>
        <taxon>Bacteria</taxon>
        <taxon>Pseudomonadati</taxon>
        <taxon>Pseudomonadota</taxon>
        <taxon>Alphaproteobacteria</taxon>
        <taxon>Hyphomicrobiales</taxon>
        <taxon>Methylopilaceae</taxon>
        <taxon>Hansschlegelia</taxon>
    </lineage>
</organism>
<dbReference type="GO" id="GO:0019171">
    <property type="term" value="F:(3R)-hydroxyacyl-[acyl-carrier-protein] dehydratase activity"/>
    <property type="evidence" value="ECO:0007669"/>
    <property type="project" value="TreeGrafter"/>
</dbReference>
<protein>
    <submittedName>
        <fullName evidence="2">Acyl dehydratase</fullName>
    </submittedName>
</protein>
<feature type="domain" description="MaoC-like" evidence="1">
    <location>
        <begin position="20"/>
        <end position="117"/>
    </location>
</feature>
<keyword evidence="3" id="KW-1185">Reference proteome</keyword>
<dbReference type="AlphaFoldDB" id="A0A7W6CWA1"/>
<dbReference type="InterPro" id="IPR029069">
    <property type="entry name" value="HotDog_dom_sf"/>
</dbReference>
<dbReference type="RefSeq" id="WP_183393415.1">
    <property type="nucleotide sequence ID" value="NZ_JACIDR010000001.1"/>
</dbReference>
<dbReference type="EMBL" id="JACIDR010000001">
    <property type="protein sequence ID" value="MBB3971544.1"/>
    <property type="molecule type" value="Genomic_DNA"/>
</dbReference>
<dbReference type="CDD" id="cd03454">
    <property type="entry name" value="YdeM"/>
    <property type="match status" value="1"/>
</dbReference>
<dbReference type="GO" id="GO:0006633">
    <property type="term" value="P:fatty acid biosynthetic process"/>
    <property type="evidence" value="ECO:0007669"/>
    <property type="project" value="TreeGrafter"/>
</dbReference>
<evidence type="ECO:0000259" key="1">
    <source>
        <dbReference type="Pfam" id="PF01575"/>
    </source>
</evidence>
<comment type="caution">
    <text evidence="2">The sequence shown here is derived from an EMBL/GenBank/DDBJ whole genome shotgun (WGS) entry which is preliminary data.</text>
</comment>
<name>A0A7W6CWA1_9HYPH</name>
<accession>A0A7W6CWA1</accession>
<proteinExistence type="predicted"/>
<dbReference type="InterPro" id="IPR002539">
    <property type="entry name" value="MaoC-like_dom"/>
</dbReference>
<reference evidence="2 3" key="1">
    <citation type="submission" date="2020-08" db="EMBL/GenBank/DDBJ databases">
        <title>Genomic Encyclopedia of Type Strains, Phase IV (KMG-IV): sequencing the most valuable type-strain genomes for metagenomic binning, comparative biology and taxonomic classification.</title>
        <authorList>
            <person name="Goeker M."/>
        </authorList>
    </citation>
    <scope>NUCLEOTIDE SEQUENCE [LARGE SCALE GENOMIC DNA]</scope>
    <source>
        <strain evidence="2 3">DSM 25481</strain>
    </source>
</reference>
<evidence type="ECO:0000313" key="2">
    <source>
        <dbReference type="EMBL" id="MBB3971544.1"/>
    </source>
</evidence>
<dbReference type="PANTHER" id="PTHR43437">
    <property type="entry name" value="HYDROXYACYL-THIOESTER DEHYDRATASE TYPE 2, MITOCHONDRIAL-RELATED"/>
    <property type="match status" value="1"/>
</dbReference>
<gene>
    <name evidence="2" type="ORF">GGR24_000177</name>
</gene>
<dbReference type="Proteomes" id="UP000528964">
    <property type="component" value="Unassembled WGS sequence"/>
</dbReference>